<keyword evidence="12" id="KW-1185">Reference proteome</keyword>
<accession>A0A0K1ES22</accession>
<evidence type="ECO:0000256" key="2">
    <source>
        <dbReference type="ARBA" id="ARBA00022692"/>
    </source>
</evidence>
<evidence type="ECO:0000256" key="7">
    <source>
        <dbReference type="SAM" id="Coils"/>
    </source>
</evidence>
<feature type="transmembrane region" description="Helical" evidence="8">
    <location>
        <begin position="149"/>
        <end position="166"/>
    </location>
</feature>
<dbReference type="InterPro" id="IPR003439">
    <property type="entry name" value="ABC_transporter-like_ATP-bd"/>
</dbReference>
<evidence type="ECO:0000259" key="10">
    <source>
        <dbReference type="PROSITE" id="PS50929"/>
    </source>
</evidence>
<dbReference type="KEGG" id="ccro:CMC5_076890"/>
<dbReference type="PATRIC" id="fig|52.7.peg.8455"/>
<dbReference type="Proteomes" id="UP000067626">
    <property type="component" value="Chromosome"/>
</dbReference>
<dbReference type="GO" id="GO:0015833">
    <property type="term" value="P:peptide transport"/>
    <property type="evidence" value="ECO:0007669"/>
    <property type="project" value="InterPro"/>
</dbReference>
<evidence type="ECO:0000256" key="8">
    <source>
        <dbReference type="SAM" id="Phobius"/>
    </source>
</evidence>
<comment type="subcellular location">
    <subcellularLocation>
        <location evidence="1">Cell membrane</location>
        <topology evidence="1">Multi-pass membrane protein</topology>
    </subcellularLocation>
</comment>
<evidence type="ECO:0000256" key="6">
    <source>
        <dbReference type="ARBA" id="ARBA00023136"/>
    </source>
</evidence>
<keyword evidence="6 8" id="KW-0472">Membrane</keyword>
<keyword evidence="4 11" id="KW-0067">ATP-binding</keyword>
<dbReference type="GO" id="GO:0005886">
    <property type="term" value="C:plasma membrane"/>
    <property type="evidence" value="ECO:0007669"/>
    <property type="project" value="UniProtKB-SubCell"/>
</dbReference>
<dbReference type="GO" id="GO:0140359">
    <property type="term" value="F:ABC-type transporter activity"/>
    <property type="evidence" value="ECO:0007669"/>
    <property type="project" value="InterPro"/>
</dbReference>
<dbReference type="GO" id="GO:0005524">
    <property type="term" value="F:ATP binding"/>
    <property type="evidence" value="ECO:0007669"/>
    <property type="project" value="UniProtKB-KW"/>
</dbReference>
<dbReference type="PROSITE" id="PS50893">
    <property type="entry name" value="ABC_TRANSPORTER_2"/>
    <property type="match status" value="1"/>
</dbReference>
<dbReference type="SMART" id="SM00382">
    <property type="entry name" value="AAA"/>
    <property type="match status" value="1"/>
</dbReference>
<dbReference type="GO" id="GO:0016887">
    <property type="term" value="F:ATP hydrolysis activity"/>
    <property type="evidence" value="ECO:0007669"/>
    <property type="project" value="InterPro"/>
</dbReference>
<dbReference type="InterPro" id="IPR036640">
    <property type="entry name" value="ABC1_TM_sf"/>
</dbReference>
<evidence type="ECO:0000256" key="1">
    <source>
        <dbReference type="ARBA" id="ARBA00004651"/>
    </source>
</evidence>
<dbReference type="OrthoDB" id="9760776at2"/>
<name>A0A0K1ES22_CHOCO</name>
<dbReference type="RefSeq" id="WP_050434919.1">
    <property type="nucleotide sequence ID" value="NZ_CP012159.1"/>
</dbReference>
<dbReference type="AlphaFoldDB" id="A0A0K1ES22"/>
<dbReference type="STRING" id="52.CMC5_076890"/>
<dbReference type="Gene3D" id="1.20.1560.10">
    <property type="entry name" value="ABC transporter type 1, transmembrane domain"/>
    <property type="match status" value="1"/>
</dbReference>
<dbReference type="InterPro" id="IPR011527">
    <property type="entry name" value="ABC1_TM_dom"/>
</dbReference>
<evidence type="ECO:0000256" key="5">
    <source>
        <dbReference type="ARBA" id="ARBA00022989"/>
    </source>
</evidence>
<proteinExistence type="predicted"/>
<gene>
    <name evidence="11" type="ORF">CMC5_076890</name>
</gene>
<feature type="transmembrane region" description="Helical" evidence="8">
    <location>
        <begin position="125"/>
        <end position="143"/>
    </location>
</feature>
<feature type="domain" description="ABC transmembrane type-1" evidence="10">
    <location>
        <begin position="18"/>
        <end position="290"/>
    </location>
</feature>
<feature type="transmembrane region" description="Helical" evidence="8">
    <location>
        <begin position="263"/>
        <end position="289"/>
    </location>
</feature>
<evidence type="ECO:0000256" key="4">
    <source>
        <dbReference type="ARBA" id="ARBA00022840"/>
    </source>
</evidence>
<feature type="transmembrane region" description="Helical" evidence="8">
    <location>
        <begin position="235"/>
        <end position="257"/>
    </location>
</feature>
<sequence length="555" mass="61771">MTIVDLISNEAGPDRRRLLLAATVAGASNALILALINKVAGSPQSAGLGIFAMFGLAVLTYVIGVRHTYHRTTYFIETALHRIRTRLVAKVEKTGFQHLERIGNAEIMDRLTENMAVVSESGGHVSHILQSLSILVFATLYIATKSPPAFALVVLIVAAGMSLFISKKMEVNAFLQQSAQIRLKFFELLSDLLRGFKEVKFSQRRGRDLRQDITNASDNLRSATMKAEALFDDSVIFANCNLYAALASLVFVLPHHVNLEPKLLTMIVTAVMFSWSSVGGIVIGYPLYLRSNQALENIRILEEKLDAAEQDESNTIDQAGPWSAPFNSIEARAIEYRYITDDASTPFHVGPIDLTITAGEVVFIVGGNGSGKSTFLKVLTGLYQPTRGTLKVDGIQVTPENVAWFRERISAIYSDFHLFSKLYGLLSIDEASVRRLLAQMQIEDKTTFTDQGFTNRHLSTGQRKRLALIITLLENRPIYIFDEWAADQDPEFRKYFYDELIPMLKLQGKTVIAVSHDDRYFRCADRVITMEYGAIRSIETMTPGTSPTHDKTSAA</sequence>
<dbReference type="PANTHER" id="PTHR24221">
    <property type="entry name" value="ATP-BINDING CASSETTE SUB-FAMILY B"/>
    <property type="match status" value="1"/>
</dbReference>
<feature type="transmembrane region" description="Helical" evidence="8">
    <location>
        <begin position="18"/>
        <end position="40"/>
    </location>
</feature>
<dbReference type="Gene3D" id="3.40.50.300">
    <property type="entry name" value="P-loop containing nucleotide triphosphate hydrolases"/>
    <property type="match status" value="1"/>
</dbReference>
<evidence type="ECO:0000313" key="12">
    <source>
        <dbReference type="Proteomes" id="UP000067626"/>
    </source>
</evidence>
<dbReference type="InterPro" id="IPR003593">
    <property type="entry name" value="AAA+_ATPase"/>
</dbReference>
<feature type="coiled-coil region" evidence="7">
    <location>
        <begin position="291"/>
        <end position="318"/>
    </location>
</feature>
<organism evidence="11 12">
    <name type="scientific">Chondromyces crocatus</name>
    <dbReference type="NCBI Taxonomy" id="52"/>
    <lineage>
        <taxon>Bacteria</taxon>
        <taxon>Pseudomonadati</taxon>
        <taxon>Myxococcota</taxon>
        <taxon>Polyangia</taxon>
        <taxon>Polyangiales</taxon>
        <taxon>Polyangiaceae</taxon>
        <taxon>Chondromyces</taxon>
    </lineage>
</organism>
<keyword evidence="5 8" id="KW-1133">Transmembrane helix</keyword>
<dbReference type="Pfam" id="PF00664">
    <property type="entry name" value="ABC_membrane"/>
    <property type="match status" value="1"/>
</dbReference>
<dbReference type="PROSITE" id="PS50929">
    <property type="entry name" value="ABC_TM1F"/>
    <property type="match status" value="1"/>
</dbReference>
<keyword evidence="3" id="KW-0547">Nucleotide-binding</keyword>
<evidence type="ECO:0000259" key="9">
    <source>
        <dbReference type="PROSITE" id="PS50893"/>
    </source>
</evidence>
<feature type="domain" description="ABC transporter" evidence="9">
    <location>
        <begin position="334"/>
        <end position="555"/>
    </location>
</feature>
<keyword evidence="2 8" id="KW-0812">Transmembrane</keyword>
<feature type="transmembrane region" description="Helical" evidence="8">
    <location>
        <begin position="46"/>
        <end position="65"/>
    </location>
</feature>
<dbReference type="InterPro" id="IPR027417">
    <property type="entry name" value="P-loop_NTPase"/>
</dbReference>
<reference evidence="11 12" key="1">
    <citation type="submission" date="2015-07" db="EMBL/GenBank/DDBJ databases">
        <title>Genome analysis of myxobacterium Chondromyces crocatus Cm c5 reveals a high potential for natural compound synthesis and the genetic basis for the loss of fruiting body formation.</title>
        <authorList>
            <person name="Zaburannyi N."/>
            <person name="Bunk B."/>
            <person name="Maier J."/>
            <person name="Overmann J."/>
            <person name="Mueller R."/>
        </authorList>
    </citation>
    <scope>NUCLEOTIDE SEQUENCE [LARGE SCALE GENOMIC DNA]</scope>
    <source>
        <strain evidence="11 12">Cm c5</strain>
    </source>
</reference>
<dbReference type="PANTHER" id="PTHR24221:SF653">
    <property type="entry name" value="TRANSPORT ATP-BINDING PROTEIN CYDC"/>
    <property type="match status" value="1"/>
</dbReference>
<dbReference type="GO" id="GO:1904680">
    <property type="term" value="F:peptide transmembrane transporter activity"/>
    <property type="evidence" value="ECO:0007669"/>
    <property type="project" value="InterPro"/>
</dbReference>
<dbReference type="GO" id="GO:0034040">
    <property type="term" value="F:ATPase-coupled lipid transmembrane transporter activity"/>
    <property type="evidence" value="ECO:0007669"/>
    <property type="project" value="TreeGrafter"/>
</dbReference>
<dbReference type="InterPro" id="IPR039421">
    <property type="entry name" value="Type_1_exporter"/>
</dbReference>
<dbReference type="SUPFAM" id="SSF52540">
    <property type="entry name" value="P-loop containing nucleoside triphosphate hydrolases"/>
    <property type="match status" value="1"/>
</dbReference>
<evidence type="ECO:0000313" key="11">
    <source>
        <dbReference type="EMBL" id="AKT43457.1"/>
    </source>
</evidence>
<dbReference type="NCBIfam" id="TIGR01194">
    <property type="entry name" value="cyc_pep_trnsptr"/>
    <property type="match status" value="1"/>
</dbReference>
<dbReference type="InterPro" id="IPR005898">
    <property type="entry name" value="Cyc_pep_transpt_SyrD/YojI"/>
</dbReference>
<evidence type="ECO:0000256" key="3">
    <source>
        <dbReference type="ARBA" id="ARBA00022741"/>
    </source>
</evidence>
<dbReference type="SUPFAM" id="SSF90123">
    <property type="entry name" value="ABC transporter transmembrane region"/>
    <property type="match status" value="1"/>
</dbReference>
<dbReference type="EMBL" id="CP012159">
    <property type="protein sequence ID" value="AKT43457.1"/>
    <property type="molecule type" value="Genomic_DNA"/>
</dbReference>
<protein>
    <submittedName>
        <fullName evidence="11">ABC transporter ATP-binding protein</fullName>
    </submittedName>
</protein>
<keyword evidence="7" id="KW-0175">Coiled coil</keyword>
<dbReference type="CDD" id="cd03228">
    <property type="entry name" value="ABCC_MRP_Like"/>
    <property type="match status" value="1"/>
</dbReference>
<dbReference type="Pfam" id="PF00005">
    <property type="entry name" value="ABC_tran"/>
    <property type="match status" value="1"/>
</dbReference>